<accession>A0A811U3R8</accession>
<feature type="region of interest" description="Disordered" evidence="1">
    <location>
        <begin position="1"/>
        <end position="60"/>
    </location>
</feature>
<feature type="region of interest" description="Disordered" evidence="1">
    <location>
        <begin position="137"/>
        <end position="240"/>
    </location>
</feature>
<protein>
    <submittedName>
        <fullName evidence="2">(Mediterranean fruit fly) hypothetical protein</fullName>
    </submittedName>
</protein>
<feature type="compositionally biased region" description="Low complexity" evidence="1">
    <location>
        <begin position="184"/>
        <end position="206"/>
    </location>
</feature>
<keyword evidence="3" id="KW-1185">Reference proteome</keyword>
<evidence type="ECO:0000256" key="1">
    <source>
        <dbReference type="SAM" id="MobiDB-lite"/>
    </source>
</evidence>
<evidence type="ECO:0000313" key="3">
    <source>
        <dbReference type="Proteomes" id="UP000606786"/>
    </source>
</evidence>
<comment type="caution">
    <text evidence="2">The sequence shown here is derived from an EMBL/GenBank/DDBJ whole genome shotgun (WGS) entry which is preliminary data.</text>
</comment>
<reference evidence="2" key="1">
    <citation type="submission" date="2020-11" db="EMBL/GenBank/DDBJ databases">
        <authorList>
            <person name="Whitehead M."/>
        </authorList>
    </citation>
    <scope>NUCLEOTIDE SEQUENCE</scope>
    <source>
        <strain evidence="2">EGII</strain>
    </source>
</reference>
<feature type="compositionally biased region" description="Low complexity" evidence="1">
    <location>
        <begin position="1"/>
        <end position="21"/>
    </location>
</feature>
<gene>
    <name evidence="2" type="ORF">CCAP1982_LOCUS2128</name>
</gene>
<organism evidence="2 3">
    <name type="scientific">Ceratitis capitata</name>
    <name type="common">Mediterranean fruit fly</name>
    <name type="synonym">Tephritis capitata</name>
    <dbReference type="NCBI Taxonomy" id="7213"/>
    <lineage>
        <taxon>Eukaryota</taxon>
        <taxon>Metazoa</taxon>
        <taxon>Ecdysozoa</taxon>
        <taxon>Arthropoda</taxon>
        <taxon>Hexapoda</taxon>
        <taxon>Insecta</taxon>
        <taxon>Pterygota</taxon>
        <taxon>Neoptera</taxon>
        <taxon>Endopterygota</taxon>
        <taxon>Diptera</taxon>
        <taxon>Brachycera</taxon>
        <taxon>Muscomorpha</taxon>
        <taxon>Tephritoidea</taxon>
        <taxon>Tephritidae</taxon>
        <taxon>Ceratitis</taxon>
        <taxon>Ceratitis</taxon>
    </lineage>
</organism>
<dbReference type="EMBL" id="CAJHJT010000001">
    <property type="protein sequence ID" value="CAD6993311.1"/>
    <property type="molecule type" value="Genomic_DNA"/>
</dbReference>
<dbReference type="AlphaFoldDB" id="A0A811U3R8"/>
<feature type="compositionally biased region" description="Low complexity" evidence="1">
    <location>
        <begin position="37"/>
        <end position="49"/>
    </location>
</feature>
<evidence type="ECO:0000313" key="2">
    <source>
        <dbReference type="EMBL" id="CAD6993311.1"/>
    </source>
</evidence>
<dbReference type="Proteomes" id="UP000606786">
    <property type="component" value="Unassembled WGS sequence"/>
</dbReference>
<name>A0A811U3R8_CERCA</name>
<feature type="region of interest" description="Disordered" evidence="1">
    <location>
        <begin position="256"/>
        <end position="278"/>
    </location>
</feature>
<feature type="compositionally biased region" description="Polar residues" evidence="1">
    <location>
        <begin position="263"/>
        <end position="276"/>
    </location>
</feature>
<sequence>MPATPITPTKTTTTNMSTTVPAVPLKKAGPPVPPRPSHAGSGAHAAAAGLLKTQQRNGRDSVMNAASTTIQNRIVTTTTTGTSTSSAAATLSSSDRVSVETAETQQHNLQHPIIQKKPTSLSSSVGTGAGGRTVVYKSPSMSAPKRPEASSPTVVTTSATTSNCRAGISGIGPKPPLKLRKAPDIPTMKPKTTTTTPIQNEPTTPTVDKEVGSVTKVPGSSNSVLIGKSPPPPLPTTANSSSSVVIVQTTPSAVNLSRHHSMGSGSPKTQTQASSLKDTRLSLGRVDFERVGKIQLDQLPTSVQPLPRPRKLSKCLLPRSI</sequence>
<feature type="compositionally biased region" description="Low complexity" evidence="1">
    <location>
        <begin position="149"/>
        <end position="162"/>
    </location>
</feature>
<dbReference type="OrthoDB" id="1681166at2759"/>
<proteinExistence type="predicted"/>